<proteinExistence type="predicted"/>
<gene>
    <name evidence="3" type="ORF">CEUTPL_LOCUS9423</name>
</gene>
<sequence length="136" mass="15700">MWNQMLLLTMLQLLYVSSRSIEPIEGPLWLNRLNDILQESKLTEEFKNLDGDDNDMPIYFNDSEESDINIKEKRTYLSSLKSSSGKRALSMFARWGPLNTIGKDRKPIRSGYPPQSFDSISTQTRGRMPGQPLRWG</sequence>
<dbReference type="EMBL" id="OU892281">
    <property type="protein sequence ID" value="CAG9768905.1"/>
    <property type="molecule type" value="Genomic_DNA"/>
</dbReference>
<feature type="chain" id="PRO_5040500160" evidence="2">
    <location>
        <begin position="21"/>
        <end position="136"/>
    </location>
</feature>
<name>A0A9N9QKB7_9CUCU</name>
<keyword evidence="4" id="KW-1185">Reference proteome</keyword>
<evidence type="ECO:0000313" key="3">
    <source>
        <dbReference type="EMBL" id="CAG9768905.1"/>
    </source>
</evidence>
<evidence type="ECO:0000313" key="4">
    <source>
        <dbReference type="Proteomes" id="UP001152799"/>
    </source>
</evidence>
<evidence type="ECO:0000256" key="1">
    <source>
        <dbReference type="SAM" id="MobiDB-lite"/>
    </source>
</evidence>
<dbReference type="AlphaFoldDB" id="A0A9N9QKB7"/>
<reference evidence="3" key="1">
    <citation type="submission" date="2022-01" db="EMBL/GenBank/DDBJ databases">
        <authorList>
            <person name="King R."/>
        </authorList>
    </citation>
    <scope>NUCLEOTIDE SEQUENCE</scope>
</reference>
<feature type="region of interest" description="Disordered" evidence="1">
    <location>
        <begin position="101"/>
        <end position="136"/>
    </location>
</feature>
<keyword evidence="2" id="KW-0732">Signal</keyword>
<organism evidence="3 4">
    <name type="scientific">Ceutorhynchus assimilis</name>
    <name type="common">cabbage seed weevil</name>
    <dbReference type="NCBI Taxonomy" id="467358"/>
    <lineage>
        <taxon>Eukaryota</taxon>
        <taxon>Metazoa</taxon>
        <taxon>Ecdysozoa</taxon>
        <taxon>Arthropoda</taxon>
        <taxon>Hexapoda</taxon>
        <taxon>Insecta</taxon>
        <taxon>Pterygota</taxon>
        <taxon>Neoptera</taxon>
        <taxon>Endopterygota</taxon>
        <taxon>Coleoptera</taxon>
        <taxon>Polyphaga</taxon>
        <taxon>Cucujiformia</taxon>
        <taxon>Curculionidae</taxon>
        <taxon>Ceutorhynchinae</taxon>
        <taxon>Ceutorhynchus</taxon>
    </lineage>
</organism>
<dbReference type="Proteomes" id="UP001152799">
    <property type="component" value="Chromosome 5"/>
</dbReference>
<evidence type="ECO:0000256" key="2">
    <source>
        <dbReference type="SAM" id="SignalP"/>
    </source>
</evidence>
<dbReference type="OrthoDB" id="6671957at2759"/>
<feature type="compositionally biased region" description="Polar residues" evidence="1">
    <location>
        <begin position="116"/>
        <end position="125"/>
    </location>
</feature>
<accession>A0A9N9QKB7</accession>
<feature type="signal peptide" evidence="2">
    <location>
        <begin position="1"/>
        <end position="20"/>
    </location>
</feature>
<protein>
    <submittedName>
        <fullName evidence="3">Uncharacterized protein</fullName>
    </submittedName>
</protein>